<dbReference type="UniPathway" id="UPA00109">
    <property type="reaction ID" value="UER00189"/>
</dbReference>
<accession>A0A1F7TLE3</accession>
<evidence type="ECO:0000313" key="9">
    <source>
        <dbReference type="EMBL" id="OGL66791.1"/>
    </source>
</evidence>
<evidence type="ECO:0000256" key="4">
    <source>
        <dbReference type="ARBA" id="ARBA00022490"/>
    </source>
</evidence>
<evidence type="ECO:0000256" key="7">
    <source>
        <dbReference type="HAMAP-Rule" id="MF_00147"/>
    </source>
</evidence>
<feature type="binding site" evidence="7">
    <location>
        <position position="210"/>
    </location>
    <ligand>
        <name>substrate</name>
    </ligand>
</feature>
<dbReference type="GO" id="GO:0004807">
    <property type="term" value="F:triose-phosphate isomerase activity"/>
    <property type="evidence" value="ECO:0007669"/>
    <property type="project" value="UniProtKB-UniRule"/>
</dbReference>
<dbReference type="PANTHER" id="PTHR21139">
    <property type="entry name" value="TRIOSEPHOSPHATE ISOMERASE"/>
    <property type="match status" value="1"/>
</dbReference>
<comment type="function">
    <text evidence="7">Involved in the gluconeogenesis. Catalyzes stereospecifically the conversion of dihydroxyacetone phosphate (DHAP) to D-glyceraldehyde-3-phosphate (G3P).</text>
</comment>
<dbReference type="GO" id="GO:0006096">
    <property type="term" value="P:glycolytic process"/>
    <property type="evidence" value="ECO:0007669"/>
    <property type="project" value="UniProtKB-UniRule"/>
</dbReference>
<dbReference type="NCBIfam" id="TIGR00419">
    <property type="entry name" value="tim"/>
    <property type="match status" value="1"/>
</dbReference>
<organism evidence="9 10">
    <name type="scientific">Candidatus Uhrbacteria bacterium RIFCSPHIGHO2_01_FULL_63_20</name>
    <dbReference type="NCBI Taxonomy" id="1802385"/>
    <lineage>
        <taxon>Bacteria</taxon>
        <taxon>Candidatus Uhriibacteriota</taxon>
    </lineage>
</organism>
<dbReference type="GO" id="GO:0005829">
    <property type="term" value="C:cytosol"/>
    <property type="evidence" value="ECO:0007669"/>
    <property type="project" value="TreeGrafter"/>
</dbReference>
<evidence type="ECO:0000256" key="2">
    <source>
        <dbReference type="ARBA" id="ARBA00007422"/>
    </source>
</evidence>
<dbReference type="Gene3D" id="3.20.20.70">
    <property type="entry name" value="Aldolase class I"/>
    <property type="match status" value="1"/>
</dbReference>
<comment type="similarity">
    <text evidence="2 7 8">Belongs to the triosephosphate isomerase family.</text>
</comment>
<dbReference type="EMBL" id="MGDT01000006">
    <property type="protein sequence ID" value="OGL66791.1"/>
    <property type="molecule type" value="Genomic_DNA"/>
</dbReference>
<evidence type="ECO:0000313" key="10">
    <source>
        <dbReference type="Proteomes" id="UP000177885"/>
    </source>
</evidence>
<comment type="subcellular location">
    <subcellularLocation>
        <location evidence="7 8">Cytoplasm</location>
    </subcellularLocation>
</comment>
<evidence type="ECO:0000256" key="3">
    <source>
        <dbReference type="ARBA" id="ARBA00022432"/>
    </source>
</evidence>
<dbReference type="GO" id="GO:0019563">
    <property type="term" value="P:glycerol catabolic process"/>
    <property type="evidence" value="ECO:0007669"/>
    <property type="project" value="TreeGrafter"/>
</dbReference>
<dbReference type="EC" id="5.3.1.1" evidence="7 8"/>
<comment type="pathway">
    <text evidence="1 7 8">Carbohydrate degradation; glycolysis; D-glyceraldehyde 3-phosphate from glycerone phosphate: step 1/1.</text>
</comment>
<feature type="binding site" evidence="7">
    <location>
        <begin position="231"/>
        <end position="232"/>
    </location>
    <ligand>
        <name>substrate</name>
    </ligand>
</feature>
<keyword evidence="6 7" id="KW-0413">Isomerase</keyword>
<dbReference type="InterPro" id="IPR022896">
    <property type="entry name" value="TrioseP_Isoase_bac/euk"/>
</dbReference>
<protein>
    <recommendedName>
        <fullName evidence="7 8">Triosephosphate isomerase</fullName>
        <shortName evidence="7">TIM</shortName>
        <shortName evidence="7">TPI</shortName>
        <ecNumber evidence="7 8">5.3.1.1</ecNumber>
    </recommendedName>
    <alternativeName>
        <fullName evidence="7">Triose-phosphate isomerase</fullName>
    </alternativeName>
</protein>
<dbReference type="CDD" id="cd00311">
    <property type="entry name" value="TIM"/>
    <property type="match status" value="1"/>
</dbReference>
<evidence type="ECO:0000256" key="1">
    <source>
        <dbReference type="ARBA" id="ARBA00004680"/>
    </source>
</evidence>
<proteinExistence type="inferred from homology"/>
<dbReference type="InterPro" id="IPR035990">
    <property type="entry name" value="TIM_sf"/>
</dbReference>
<dbReference type="FunFam" id="3.20.20.70:FF:000016">
    <property type="entry name" value="Triosephosphate isomerase"/>
    <property type="match status" value="1"/>
</dbReference>
<gene>
    <name evidence="7" type="primary">tpiA</name>
    <name evidence="9" type="ORF">A2856_03430</name>
</gene>
<sequence>MKTVIGNWKMNVGTRESVALARGVLLALRGKKAIPETVVCPPFTALAEVRKIVARTHVALGAQDLFWEDSGAYTGEISARMLAEHGVSHVIVGHSERRALFETDEMAGKKAAAALVAGLTPVICVGETAVERKAESQAVVVKRQLVAALSPLKAKGKDRVLVAYEPVWAIGTGEPATPNDAVAMHAFIRGFIAESFPSLTKRAQVLYGGSVDGTNAYAFLREKEVDGVLVGGASVKMKEFGDVLSAACEVIEKQGV</sequence>
<dbReference type="InterPro" id="IPR013785">
    <property type="entry name" value="Aldolase_TIM"/>
</dbReference>
<comment type="subunit">
    <text evidence="7 8">Homodimer.</text>
</comment>
<dbReference type="Proteomes" id="UP000177885">
    <property type="component" value="Unassembled WGS sequence"/>
</dbReference>
<comment type="caution">
    <text evidence="9">The sequence shown here is derived from an EMBL/GenBank/DDBJ whole genome shotgun (WGS) entry which is preliminary data.</text>
</comment>
<name>A0A1F7TLE3_9BACT</name>
<evidence type="ECO:0000256" key="6">
    <source>
        <dbReference type="ARBA" id="ARBA00023235"/>
    </source>
</evidence>
<keyword evidence="5 7" id="KW-0324">Glycolysis</keyword>
<dbReference type="PROSITE" id="PS00171">
    <property type="entry name" value="TIM_1"/>
    <property type="match status" value="1"/>
</dbReference>
<feature type="binding site" evidence="7">
    <location>
        <begin position="7"/>
        <end position="9"/>
    </location>
    <ligand>
        <name>substrate</name>
    </ligand>
</feature>
<comment type="catalytic activity">
    <reaction evidence="7 8">
        <text>D-glyceraldehyde 3-phosphate = dihydroxyacetone phosphate</text>
        <dbReference type="Rhea" id="RHEA:18585"/>
        <dbReference type="ChEBI" id="CHEBI:57642"/>
        <dbReference type="ChEBI" id="CHEBI:59776"/>
        <dbReference type="EC" id="5.3.1.1"/>
    </reaction>
</comment>
<keyword evidence="4 7" id="KW-0963">Cytoplasm</keyword>
<dbReference type="PROSITE" id="PS51440">
    <property type="entry name" value="TIM_2"/>
    <property type="match status" value="1"/>
</dbReference>
<dbReference type="HAMAP" id="MF_00147_B">
    <property type="entry name" value="TIM_B"/>
    <property type="match status" value="1"/>
</dbReference>
<dbReference type="UniPathway" id="UPA00138"/>
<dbReference type="InterPro" id="IPR020861">
    <property type="entry name" value="Triosephosphate_isomerase_AS"/>
</dbReference>
<dbReference type="Pfam" id="PF00121">
    <property type="entry name" value="TIM"/>
    <property type="match status" value="1"/>
</dbReference>
<dbReference type="AlphaFoldDB" id="A0A1F7TLE3"/>
<dbReference type="GO" id="GO:0006094">
    <property type="term" value="P:gluconeogenesis"/>
    <property type="evidence" value="ECO:0007669"/>
    <property type="project" value="UniProtKB-UniRule"/>
</dbReference>
<dbReference type="STRING" id="1802385.A2856_03430"/>
<reference evidence="9 10" key="1">
    <citation type="journal article" date="2016" name="Nat. Commun.">
        <title>Thousands of microbial genomes shed light on interconnected biogeochemical processes in an aquifer system.</title>
        <authorList>
            <person name="Anantharaman K."/>
            <person name="Brown C.T."/>
            <person name="Hug L.A."/>
            <person name="Sharon I."/>
            <person name="Castelle C.J."/>
            <person name="Probst A.J."/>
            <person name="Thomas B.C."/>
            <person name="Singh A."/>
            <person name="Wilkins M.J."/>
            <person name="Karaoz U."/>
            <person name="Brodie E.L."/>
            <person name="Williams K.H."/>
            <person name="Hubbard S.S."/>
            <person name="Banfield J.F."/>
        </authorList>
    </citation>
    <scope>NUCLEOTIDE SEQUENCE [LARGE SCALE GENOMIC DNA]</scope>
</reference>
<dbReference type="InterPro" id="IPR000652">
    <property type="entry name" value="Triosephosphate_isomerase"/>
</dbReference>
<dbReference type="SUPFAM" id="SSF51351">
    <property type="entry name" value="Triosephosphate isomerase (TIM)"/>
    <property type="match status" value="1"/>
</dbReference>
<feature type="active site" description="Proton acceptor" evidence="7">
    <location>
        <position position="165"/>
    </location>
</feature>
<keyword evidence="3 7" id="KW-0312">Gluconeogenesis</keyword>
<dbReference type="PANTHER" id="PTHR21139:SF42">
    <property type="entry name" value="TRIOSEPHOSPHATE ISOMERASE"/>
    <property type="match status" value="1"/>
</dbReference>
<feature type="active site" description="Electrophile" evidence="7">
    <location>
        <position position="94"/>
    </location>
</feature>
<evidence type="ECO:0000256" key="8">
    <source>
        <dbReference type="RuleBase" id="RU363013"/>
    </source>
</evidence>
<feature type="binding site" evidence="7">
    <location>
        <position position="171"/>
    </location>
    <ligand>
        <name>substrate</name>
    </ligand>
</feature>
<evidence type="ECO:0000256" key="5">
    <source>
        <dbReference type="ARBA" id="ARBA00023152"/>
    </source>
</evidence>
<comment type="pathway">
    <text evidence="7 8">Carbohydrate biosynthesis; gluconeogenesis.</text>
</comment>
<dbReference type="GO" id="GO:0046166">
    <property type="term" value="P:glyceraldehyde-3-phosphate biosynthetic process"/>
    <property type="evidence" value="ECO:0007669"/>
    <property type="project" value="TreeGrafter"/>
</dbReference>